<evidence type="ECO:0000256" key="6">
    <source>
        <dbReference type="ARBA" id="ARBA00022989"/>
    </source>
</evidence>
<dbReference type="InterPro" id="IPR045863">
    <property type="entry name" value="CorA_TM1_TM2"/>
</dbReference>
<evidence type="ECO:0000313" key="10">
    <source>
        <dbReference type="Proteomes" id="UP000673394"/>
    </source>
</evidence>
<dbReference type="Gene3D" id="1.20.58.340">
    <property type="entry name" value="Magnesium transport protein CorA, transmembrane region"/>
    <property type="match status" value="1"/>
</dbReference>
<comment type="similarity">
    <text evidence="2">Belongs to the CorA metal ion transporter (MIT) (TC 1.A.35) family.</text>
</comment>
<evidence type="ECO:0000256" key="8">
    <source>
        <dbReference type="SAM" id="Phobius"/>
    </source>
</evidence>
<reference evidence="9 10" key="1">
    <citation type="submission" date="2021-04" db="EMBL/GenBank/DDBJ databases">
        <title>Paenibacillus sp. DLE-14 whole genome sequence.</title>
        <authorList>
            <person name="Ham Y.J."/>
        </authorList>
    </citation>
    <scope>NUCLEOTIDE SEQUENCE [LARGE SCALE GENOMIC DNA]</scope>
    <source>
        <strain evidence="9 10">DLE-14</strain>
    </source>
</reference>
<comment type="subcellular location">
    <subcellularLocation>
        <location evidence="1">Cell membrane</location>
        <topology evidence="1">Multi-pass membrane protein</topology>
    </subcellularLocation>
</comment>
<organism evidence="9 10">
    <name type="scientific">Paenibacillus lignilyticus</name>
    <dbReference type="NCBI Taxonomy" id="1172615"/>
    <lineage>
        <taxon>Bacteria</taxon>
        <taxon>Bacillati</taxon>
        <taxon>Bacillota</taxon>
        <taxon>Bacilli</taxon>
        <taxon>Bacillales</taxon>
        <taxon>Paenibacillaceae</taxon>
        <taxon>Paenibacillus</taxon>
    </lineage>
</organism>
<evidence type="ECO:0000256" key="5">
    <source>
        <dbReference type="ARBA" id="ARBA00022692"/>
    </source>
</evidence>
<name>A0ABS5CL99_9BACL</name>
<dbReference type="PANTHER" id="PTHR46494">
    <property type="entry name" value="CORA FAMILY METAL ION TRANSPORTER (EUROFUNG)"/>
    <property type="match status" value="1"/>
</dbReference>
<keyword evidence="4" id="KW-1003">Cell membrane</keyword>
<keyword evidence="7 8" id="KW-0472">Membrane</keyword>
<keyword evidence="5 8" id="KW-0812">Transmembrane</keyword>
<dbReference type="SUPFAM" id="SSF143865">
    <property type="entry name" value="CorA soluble domain-like"/>
    <property type="match status" value="1"/>
</dbReference>
<dbReference type="SUPFAM" id="SSF144083">
    <property type="entry name" value="Magnesium transport protein CorA, transmembrane region"/>
    <property type="match status" value="1"/>
</dbReference>
<feature type="transmembrane region" description="Helical" evidence="8">
    <location>
        <begin position="308"/>
        <end position="328"/>
    </location>
</feature>
<keyword evidence="3" id="KW-0813">Transport</keyword>
<gene>
    <name evidence="9" type="ORF">I8J30_28505</name>
</gene>
<dbReference type="CDD" id="cd12821">
    <property type="entry name" value="EcCorA_ZntB-like"/>
    <property type="match status" value="1"/>
</dbReference>
<dbReference type="InterPro" id="IPR002523">
    <property type="entry name" value="MgTranspt_CorA/ZnTranspt_ZntB"/>
</dbReference>
<sequence length="418" mass="47246">MMHRMLQFPQAWEWLMLHEQRPAGTSGLSRSSKAAVDDASSGAPATAAAELAAELAHAKQAVVQAHPELASWLNDVIGIAHNQIIVSELPGGEAILHGTLLFQVSEDETDILPLHFHITDRKLVTYMSDMRLSVRLQLDPWQDKLNRCQSAPEGFFALLGAVLETFHEGLDRFETRLGDLEQKMRKSNRTGLMNVIFERRYELLHWSHLFIPIKEIQGAAREAFMHTLLEQEEFKRMELKLDRIHGLLTHYAMEIDTLLMMDDAISNFRGNDIMKTLTIFTALFMPATVIGAIWGMNFKEIPWAGERWGFVTVSLMIVVTTLFIYWWLWRKGWTGDLLTGRHKGDHAGISPRGEDMTLVGGDDAPLSRLRRGGGRAGAAEFDSARSRLEELTSELQSSTYLLYRLFVDKTGRDMRAGG</sequence>
<feature type="transmembrane region" description="Helical" evidence="8">
    <location>
        <begin position="277"/>
        <end position="296"/>
    </location>
</feature>
<keyword evidence="6 8" id="KW-1133">Transmembrane helix</keyword>
<dbReference type="InterPro" id="IPR045861">
    <property type="entry name" value="CorA_cytoplasmic_dom"/>
</dbReference>
<evidence type="ECO:0000256" key="2">
    <source>
        <dbReference type="ARBA" id="ARBA00009765"/>
    </source>
</evidence>
<dbReference type="RefSeq" id="WP_210663878.1">
    <property type="nucleotide sequence ID" value="NZ_JAGKSP010000020.1"/>
</dbReference>
<dbReference type="Proteomes" id="UP000673394">
    <property type="component" value="Unassembled WGS sequence"/>
</dbReference>
<keyword evidence="10" id="KW-1185">Reference proteome</keyword>
<feature type="non-terminal residue" evidence="9">
    <location>
        <position position="418"/>
    </location>
</feature>
<comment type="caution">
    <text evidence="9">The sequence shown here is derived from an EMBL/GenBank/DDBJ whole genome shotgun (WGS) entry which is preliminary data.</text>
</comment>
<evidence type="ECO:0000256" key="4">
    <source>
        <dbReference type="ARBA" id="ARBA00022475"/>
    </source>
</evidence>
<dbReference type="EMBL" id="JAGKSP010000020">
    <property type="protein sequence ID" value="MBP3966631.1"/>
    <property type="molecule type" value="Genomic_DNA"/>
</dbReference>
<evidence type="ECO:0000256" key="3">
    <source>
        <dbReference type="ARBA" id="ARBA00022448"/>
    </source>
</evidence>
<proteinExistence type="inferred from homology"/>
<dbReference type="Pfam" id="PF01544">
    <property type="entry name" value="CorA"/>
    <property type="match status" value="1"/>
</dbReference>
<accession>A0ABS5CL99</accession>
<evidence type="ECO:0000313" key="9">
    <source>
        <dbReference type="EMBL" id="MBP3966631.1"/>
    </source>
</evidence>
<dbReference type="PANTHER" id="PTHR46494:SF2">
    <property type="entry name" value="MAGNESIUM TRANSPORT PROTEIN CORA"/>
    <property type="match status" value="1"/>
</dbReference>
<evidence type="ECO:0000256" key="7">
    <source>
        <dbReference type="ARBA" id="ARBA00023136"/>
    </source>
</evidence>
<protein>
    <submittedName>
        <fullName evidence="9">Magnesium transporter CorA family protein</fullName>
    </submittedName>
</protein>
<evidence type="ECO:0000256" key="1">
    <source>
        <dbReference type="ARBA" id="ARBA00004651"/>
    </source>
</evidence>